<evidence type="ECO:0000256" key="7">
    <source>
        <dbReference type="RuleBase" id="RU363032"/>
    </source>
</evidence>
<keyword evidence="5 7" id="KW-1133">Transmembrane helix</keyword>
<dbReference type="CDD" id="cd06261">
    <property type="entry name" value="TM_PBP2"/>
    <property type="match status" value="1"/>
</dbReference>
<comment type="similarity">
    <text evidence="7">Belongs to the binding-protein-dependent transport system permease family.</text>
</comment>
<feature type="transmembrane region" description="Helical" evidence="7">
    <location>
        <begin position="258"/>
        <end position="278"/>
    </location>
</feature>
<evidence type="ECO:0000256" key="5">
    <source>
        <dbReference type="ARBA" id="ARBA00022989"/>
    </source>
</evidence>
<proteinExistence type="inferred from homology"/>
<comment type="subcellular location">
    <subcellularLocation>
        <location evidence="1 7">Cell membrane</location>
        <topology evidence="1 7">Multi-pass membrane protein</topology>
    </subcellularLocation>
</comment>
<feature type="transmembrane region" description="Helical" evidence="7">
    <location>
        <begin position="73"/>
        <end position="97"/>
    </location>
</feature>
<dbReference type="InterPro" id="IPR035906">
    <property type="entry name" value="MetI-like_sf"/>
</dbReference>
<dbReference type="InterPro" id="IPR000515">
    <property type="entry name" value="MetI-like"/>
</dbReference>
<dbReference type="RefSeq" id="WP_258216834.1">
    <property type="nucleotide sequence ID" value="NZ_JANQBD010000026.1"/>
</dbReference>
<feature type="transmembrane region" description="Helical" evidence="7">
    <location>
        <begin position="182"/>
        <end position="207"/>
    </location>
</feature>
<evidence type="ECO:0000256" key="4">
    <source>
        <dbReference type="ARBA" id="ARBA00022692"/>
    </source>
</evidence>
<keyword evidence="4 7" id="KW-0812">Transmembrane</keyword>
<feature type="transmembrane region" description="Helical" evidence="7">
    <location>
        <begin position="109"/>
        <end position="128"/>
    </location>
</feature>
<evidence type="ECO:0000256" key="2">
    <source>
        <dbReference type="ARBA" id="ARBA00022448"/>
    </source>
</evidence>
<dbReference type="SUPFAM" id="SSF161098">
    <property type="entry name" value="MetI-like"/>
    <property type="match status" value="1"/>
</dbReference>
<feature type="transmembrane region" description="Helical" evidence="7">
    <location>
        <begin position="140"/>
        <end position="161"/>
    </location>
</feature>
<sequence>MKESKGDRLFNGFNISILILVCIVTVFPLYYVFAVSFTSPSEYLQKQGFVLFPEHWTMKSYQYLLSTSAFKDASLVSIFLATVGTFLSLMVTSAISYGLSRKRLQGRRLFQLLILITILFSPGIIPPYLLVRDLGLINSIWSLILPVLTSGWYVILMKSFFDSIPVELEEAGMIDGCNDAGIFFRIILPLSLPALAAFGLFYAVSYWNTFFNAILYINDNTKWPLQLVLRNMLIESSTSMGGSAAMEMRSEEQIPGQTLKMAAVVIATLPIIVVYPFLQKHFDKGVMLGSVKG</sequence>
<dbReference type="Pfam" id="PF00528">
    <property type="entry name" value="BPD_transp_1"/>
    <property type="match status" value="1"/>
</dbReference>
<dbReference type="Proteomes" id="UP001300012">
    <property type="component" value="Unassembled WGS sequence"/>
</dbReference>
<reference evidence="9 10" key="1">
    <citation type="submission" date="2022-08" db="EMBL/GenBank/DDBJ databases">
        <title>Paenibacillus endoradicis sp. nov., Paenibacillus radicibacter sp. nov and Paenibacillus pararadicis sp. nov., three cold-adapted plant growth-promoting bacteria isolated from root of Larix gmelinii in Great Khingan.</title>
        <authorList>
            <person name="Xue H."/>
        </authorList>
    </citation>
    <scope>NUCLEOTIDE SEQUENCE [LARGE SCALE GENOMIC DNA]</scope>
    <source>
        <strain evidence="9 10">N5-1-1-5</strain>
    </source>
</reference>
<evidence type="ECO:0000313" key="10">
    <source>
        <dbReference type="Proteomes" id="UP001300012"/>
    </source>
</evidence>
<dbReference type="PANTHER" id="PTHR43744">
    <property type="entry name" value="ABC TRANSPORTER PERMEASE PROTEIN MG189-RELATED-RELATED"/>
    <property type="match status" value="1"/>
</dbReference>
<keyword evidence="6 7" id="KW-0472">Membrane</keyword>
<evidence type="ECO:0000256" key="1">
    <source>
        <dbReference type="ARBA" id="ARBA00004651"/>
    </source>
</evidence>
<dbReference type="EMBL" id="JANQBD010000026">
    <property type="protein sequence ID" value="MCR8635291.1"/>
    <property type="molecule type" value="Genomic_DNA"/>
</dbReference>
<keyword evidence="2 7" id="KW-0813">Transport</keyword>
<name>A0ABT1YQ32_9BACL</name>
<feature type="transmembrane region" description="Helical" evidence="7">
    <location>
        <begin position="12"/>
        <end position="33"/>
    </location>
</feature>
<accession>A0ABT1YQ32</accession>
<evidence type="ECO:0000259" key="8">
    <source>
        <dbReference type="PROSITE" id="PS50928"/>
    </source>
</evidence>
<evidence type="ECO:0000313" key="9">
    <source>
        <dbReference type="EMBL" id="MCR8635291.1"/>
    </source>
</evidence>
<keyword evidence="3" id="KW-1003">Cell membrane</keyword>
<organism evidence="9 10">
    <name type="scientific">Paenibacillus radicis</name>
    <name type="common">ex Xue et al. 2023</name>
    <dbReference type="NCBI Taxonomy" id="2972489"/>
    <lineage>
        <taxon>Bacteria</taxon>
        <taxon>Bacillati</taxon>
        <taxon>Bacillota</taxon>
        <taxon>Bacilli</taxon>
        <taxon>Bacillales</taxon>
        <taxon>Paenibacillaceae</taxon>
        <taxon>Paenibacillus</taxon>
    </lineage>
</organism>
<dbReference type="Gene3D" id="1.10.3720.10">
    <property type="entry name" value="MetI-like"/>
    <property type="match status" value="1"/>
</dbReference>
<evidence type="ECO:0000256" key="6">
    <source>
        <dbReference type="ARBA" id="ARBA00023136"/>
    </source>
</evidence>
<keyword evidence="10" id="KW-1185">Reference proteome</keyword>
<gene>
    <name evidence="9" type="ORF">NV381_29230</name>
</gene>
<comment type="caution">
    <text evidence="9">The sequence shown here is derived from an EMBL/GenBank/DDBJ whole genome shotgun (WGS) entry which is preliminary data.</text>
</comment>
<dbReference type="PROSITE" id="PS50928">
    <property type="entry name" value="ABC_TM1"/>
    <property type="match status" value="1"/>
</dbReference>
<dbReference type="PANTHER" id="PTHR43744:SF9">
    <property type="entry name" value="POLYGALACTURONAN_RHAMNOGALACTURONAN TRANSPORT SYSTEM PERMEASE PROTEIN YTCP"/>
    <property type="match status" value="1"/>
</dbReference>
<evidence type="ECO:0000256" key="3">
    <source>
        <dbReference type="ARBA" id="ARBA00022475"/>
    </source>
</evidence>
<protein>
    <submittedName>
        <fullName evidence="9">Carbohydrate ABC transporter permease</fullName>
    </submittedName>
</protein>
<feature type="domain" description="ABC transmembrane type-1" evidence="8">
    <location>
        <begin position="74"/>
        <end position="278"/>
    </location>
</feature>